<dbReference type="InterPro" id="IPR036582">
    <property type="entry name" value="Mao_N_sf"/>
</dbReference>
<dbReference type="KEGG" id="proo:MJB10_20345"/>
<dbReference type="Proteomes" id="UP001304650">
    <property type="component" value="Chromosome"/>
</dbReference>
<dbReference type="SUPFAM" id="SSF55383">
    <property type="entry name" value="Copper amine oxidase, domain N"/>
    <property type="match status" value="1"/>
</dbReference>
<evidence type="ECO:0000259" key="3">
    <source>
        <dbReference type="Pfam" id="PF11738"/>
    </source>
</evidence>
<keyword evidence="1" id="KW-0732">Signal</keyword>
<accession>A0AA96LLP4</accession>
<dbReference type="Gene3D" id="3.90.640.20">
    <property type="entry name" value="Heat-shock cognate protein, ATPase"/>
    <property type="match status" value="1"/>
</dbReference>
<keyword evidence="5" id="KW-1185">Reference proteome</keyword>
<dbReference type="Gene3D" id="3.30.457.10">
    <property type="entry name" value="Copper amine oxidase-like, N-terminal domain"/>
    <property type="match status" value="1"/>
</dbReference>
<protein>
    <submittedName>
        <fullName evidence="4">Stalk domain-containing protein</fullName>
    </submittedName>
</protein>
<dbReference type="Pfam" id="PF07833">
    <property type="entry name" value="Cu_amine_oxidN1"/>
    <property type="match status" value="1"/>
</dbReference>
<gene>
    <name evidence="4" type="ORF">MJB10_20345</name>
</gene>
<dbReference type="InterPro" id="IPR021729">
    <property type="entry name" value="DUF3298"/>
</dbReference>
<reference evidence="4" key="1">
    <citation type="submission" date="2022-02" db="EMBL/GenBank/DDBJ databases">
        <title>Paenibacillus sp. MBLB1832 Whole Genome Shotgun Sequencing.</title>
        <authorList>
            <person name="Hwang C.Y."/>
            <person name="Cho E.-S."/>
            <person name="Seo M.-J."/>
        </authorList>
    </citation>
    <scope>NUCLEOTIDE SEQUENCE</scope>
    <source>
        <strain evidence="4">MBLB1832</strain>
    </source>
</reference>
<feature type="chain" id="PRO_5041672123" evidence="1">
    <location>
        <begin position="36"/>
        <end position="372"/>
    </location>
</feature>
<dbReference type="AlphaFoldDB" id="A0AA96LLP4"/>
<feature type="domain" description="Copper amine oxidase-like N-terminal" evidence="2">
    <location>
        <begin position="277"/>
        <end position="366"/>
    </location>
</feature>
<feature type="signal peptide" evidence="1">
    <location>
        <begin position="1"/>
        <end position="35"/>
    </location>
</feature>
<organism evidence="4 5">
    <name type="scientific">Paenibacillus roseopurpureus</name>
    <dbReference type="NCBI Taxonomy" id="2918901"/>
    <lineage>
        <taxon>Bacteria</taxon>
        <taxon>Bacillati</taxon>
        <taxon>Bacillota</taxon>
        <taxon>Bacilli</taxon>
        <taxon>Bacillales</taxon>
        <taxon>Paenibacillaceae</taxon>
        <taxon>Paenibacillus</taxon>
    </lineage>
</organism>
<proteinExistence type="predicted"/>
<dbReference type="RefSeq" id="WP_314797686.1">
    <property type="nucleotide sequence ID" value="NZ_CP130319.1"/>
</dbReference>
<evidence type="ECO:0000313" key="5">
    <source>
        <dbReference type="Proteomes" id="UP001304650"/>
    </source>
</evidence>
<feature type="domain" description="DUF3298" evidence="3">
    <location>
        <begin position="185"/>
        <end position="251"/>
    </location>
</feature>
<evidence type="ECO:0000313" key="4">
    <source>
        <dbReference type="EMBL" id="WNR43437.1"/>
    </source>
</evidence>
<evidence type="ECO:0000256" key="1">
    <source>
        <dbReference type="SAM" id="SignalP"/>
    </source>
</evidence>
<dbReference type="InterPro" id="IPR012854">
    <property type="entry name" value="Cu_amine_oxidase-like_N"/>
</dbReference>
<sequence length="372" mass="39320">MRKSPWNMLKMGVVSCALIVGVSAAVIPVAGIASAESASSQEETAQQVNSPVLAAPVGVKDVVLTSTSADVTTNIKVPQLTGMLDVQYQGELNDIILSHANKDLAALEKAAGEDSAKAKEAGFTFRPYGLTITYALKSDGTGNPAGVISLEITTYAATGGTGMPRLDTYNVLNAEHAQRVTLQDLLGANYKETVDAGVVAKIAEKPQNYFKDQFKGISSEQGFYVEKGDVVVVFPKYAIAPGSSGSPEFRFTLADNLTITPTEQRAKVELATNEVVVNADGVSLVPYRKVAEGLGYTVTWNPDTYSAELTKGAQWTSVTVGKDSYFFAKMAPKSLGAAPVIINESLYVPIAFVTNILHASATTDSAGLHIVE</sequence>
<dbReference type="Gene3D" id="3.30.565.40">
    <property type="entry name" value="Fervidobacterium nodosum Rt17-B1 like"/>
    <property type="match status" value="1"/>
</dbReference>
<dbReference type="EMBL" id="CP130319">
    <property type="protein sequence ID" value="WNR43437.1"/>
    <property type="molecule type" value="Genomic_DNA"/>
</dbReference>
<dbReference type="InterPro" id="IPR037126">
    <property type="entry name" value="PdaC/RsiV-like_sf"/>
</dbReference>
<dbReference type="Pfam" id="PF11738">
    <property type="entry name" value="DUF3298"/>
    <property type="match status" value="1"/>
</dbReference>
<evidence type="ECO:0000259" key="2">
    <source>
        <dbReference type="Pfam" id="PF07833"/>
    </source>
</evidence>
<name>A0AA96LLP4_9BACL</name>